<protein>
    <submittedName>
        <fullName evidence="9">Uncharacterized protein</fullName>
    </submittedName>
</protein>
<accession>A0AAW0G2M5</accession>
<dbReference type="Proteomes" id="UP001385951">
    <property type="component" value="Unassembled WGS sequence"/>
</dbReference>
<comment type="similarity">
    <text evidence="2">Belongs to the NEMF family.</text>
</comment>
<dbReference type="GO" id="GO:1990116">
    <property type="term" value="P:ribosome-associated ubiquitin-dependent protein catabolic process"/>
    <property type="evidence" value="ECO:0007669"/>
    <property type="project" value="TreeGrafter"/>
</dbReference>
<dbReference type="InterPro" id="IPR051608">
    <property type="entry name" value="RQC_Subunit_NEMF"/>
</dbReference>
<gene>
    <name evidence="9" type="ORF">QCA50_012814</name>
</gene>
<evidence type="ECO:0000313" key="10">
    <source>
        <dbReference type="Proteomes" id="UP001385951"/>
    </source>
</evidence>
<feature type="coiled-coil region" evidence="5">
    <location>
        <begin position="258"/>
        <end position="306"/>
    </location>
</feature>
<proteinExistence type="inferred from homology"/>
<evidence type="ECO:0000256" key="1">
    <source>
        <dbReference type="ARBA" id="ARBA00004496"/>
    </source>
</evidence>
<dbReference type="Pfam" id="PF05670">
    <property type="entry name" value="NFACT-R_1"/>
    <property type="match status" value="1"/>
</dbReference>
<keyword evidence="10" id="KW-1185">Reference proteome</keyword>
<sequence length="495" mass="56380">MQAGIFAMSASQAWNGKVTTSAWVLHGTEISKKDFDGSLIRPGHFNYKVQKEYLPPSQLVMGFAFYWLGDEDTTEKYKQIRTNKESEHGLQIIMDNKKRDLEEVIAKSKAEHLEADQESETVETKPETLSVSESATEPVESATEPVESASEPVTESESKEGSAEPETGKKRMSAKERRLLRKGKTNSKNEEDDIVDPIQEEMNKLKVQEQEEKKNESNNQQQPPKVRGKKAKLKKIANKYAAQDEEERRLRMDALGTLKQVEAKEKKQQEDVETEKNQQLEKKYQSEAALRKKKQEEREYQKYIMEEVNEDESSVTNYLEILDSFLVKPQPQDATIAPIPVFAPWSSLNKFKYKVKIQPGMGKKGKAVNEALHYFTHRKMDPNGQDTDLDWSNEREMLNSIKTNDLMSVFTVSKLKLMLPGGSAGKDNGPHEDSFWSCGSIDTPSAYCIVRWVHVTRDPMNKQLLVQNQGIASEHRHYGGDGPKNYIKTLTEALD</sequence>
<keyword evidence="4 5" id="KW-0175">Coiled coil</keyword>
<feature type="compositionally biased region" description="Basic and acidic residues" evidence="6">
    <location>
        <begin position="201"/>
        <end position="216"/>
    </location>
</feature>
<feature type="domain" description="NFACT protein C-terminal" evidence="8">
    <location>
        <begin position="317"/>
        <end position="418"/>
    </location>
</feature>
<dbReference type="GO" id="GO:0000049">
    <property type="term" value="F:tRNA binding"/>
    <property type="evidence" value="ECO:0007669"/>
    <property type="project" value="TreeGrafter"/>
</dbReference>
<comment type="caution">
    <text evidence="9">The sequence shown here is derived from an EMBL/GenBank/DDBJ whole genome shotgun (WGS) entry which is preliminary data.</text>
</comment>
<dbReference type="PANTHER" id="PTHR15239">
    <property type="entry name" value="NUCLEAR EXPORT MEDIATOR FACTOR NEMF"/>
    <property type="match status" value="1"/>
</dbReference>
<dbReference type="GO" id="GO:0072344">
    <property type="term" value="P:rescue of stalled ribosome"/>
    <property type="evidence" value="ECO:0007669"/>
    <property type="project" value="TreeGrafter"/>
</dbReference>
<evidence type="ECO:0000256" key="2">
    <source>
        <dbReference type="ARBA" id="ARBA00008318"/>
    </source>
</evidence>
<evidence type="ECO:0000256" key="5">
    <source>
        <dbReference type="SAM" id="Coils"/>
    </source>
</evidence>
<dbReference type="GO" id="GO:1990112">
    <property type="term" value="C:RQC complex"/>
    <property type="evidence" value="ECO:0007669"/>
    <property type="project" value="TreeGrafter"/>
</dbReference>
<evidence type="ECO:0000256" key="3">
    <source>
        <dbReference type="ARBA" id="ARBA00022490"/>
    </source>
</evidence>
<evidence type="ECO:0000256" key="4">
    <source>
        <dbReference type="ARBA" id="ARBA00023054"/>
    </source>
</evidence>
<feature type="compositionally biased region" description="Basic residues" evidence="6">
    <location>
        <begin position="226"/>
        <end position="235"/>
    </location>
</feature>
<evidence type="ECO:0000256" key="6">
    <source>
        <dbReference type="SAM" id="MobiDB-lite"/>
    </source>
</evidence>
<evidence type="ECO:0000259" key="7">
    <source>
        <dbReference type="Pfam" id="PF05670"/>
    </source>
</evidence>
<evidence type="ECO:0000313" key="9">
    <source>
        <dbReference type="EMBL" id="KAK7684168.1"/>
    </source>
</evidence>
<dbReference type="EMBL" id="JASBNA010000027">
    <property type="protein sequence ID" value="KAK7684168.1"/>
    <property type="molecule type" value="Genomic_DNA"/>
</dbReference>
<feature type="region of interest" description="Disordered" evidence="6">
    <location>
        <begin position="110"/>
        <end position="235"/>
    </location>
</feature>
<dbReference type="GO" id="GO:0005737">
    <property type="term" value="C:cytoplasm"/>
    <property type="evidence" value="ECO:0007669"/>
    <property type="project" value="UniProtKB-SubCell"/>
</dbReference>
<keyword evidence="3" id="KW-0963">Cytoplasm</keyword>
<comment type="subcellular location">
    <subcellularLocation>
        <location evidence="1">Cytoplasm</location>
    </subcellularLocation>
</comment>
<dbReference type="PANTHER" id="PTHR15239:SF6">
    <property type="entry name" value="RIBOSOME QUALITY CONTROL COMPLEX SUBUNIT NEMF"/>
    <property type="match status" value="1"/>
</dbReference>
<dbReference type="InterPro" id="IPR021846">
    <property type="entry name" value="NFACT-C"/>
</dbReference>
<dbReference type="AlphaFoldDB" id="A0AAW0G2M5"/>
<organism evidence="9 10">
    <name type="scientific">Cerrena zonata</name>
    <dbReference type="NCBI Taxonomy" id="2478898"/>
    <lineage>
        <taxon>Eukaryota</taxon>
        <taxon>Fungi</taxon>
        <taxon>Dikarya</taxon>
        <taxon>Basidiomycota</taxon>
        <taxon>Agaricomycotina</taxon>
        <taxon>Agaricomycetes</taxon>
        <taxon>Polyporales</taxon>
        <taxon>Cerrenaceae</taxon>
        <taxon>Cerrena</taxon>
    </lineage>
</organism>
<evidence type="ECO:0000259" key="8">
    <source>
        <dbReference type="Pfam" id="PF11923"/>
    </source>
</evidence>
<name>A0AAW0G2M5_9APHY</name>
<feature type="compositionally biased region" description="Acidic residues" evidence="6">
    <location>
        <begin position="190"/>
        <end position="199"/>
    </location>
</feature>
<feature type="compositionally biased region" description="Basic and acidic residues" evidence="6">
    <location>
        <begin position="156"/>
        <end position="177"/>
    </location>
</feature>
<dbReference type="InterPro" id="IPR008532">
    <property type="entry name" value="NFACT_RNA-bd"/>
</dbReference>
<dbReference type="GO" id="GO:0043023">
    <property type="term" value="F:ribosomal large subunit binding"/>
    <property type="evidence" value="ECO:0007669"/>
    <property type="project" value="TreeGrafter"/>
</dbReference>
<dbReference type="Pfam" id="PF11923">
    <property type="entry name" value="NFACT-C"/>
    <property type="match status" value="1"/>
</dbReference>
<reference evidence="9 10" key="1">
    <citation type="submission" date="2022-09" db="EMBL/GenBank/DDBJ databases">
        <authorList>
            <person name="Palmer J.M."/>
        </authorList>
    </citation>
    <scope>NUCLEOTIDE SEQUENCE [LARGE SCALE GENOMIC DNA]</scope>
    <source>
        <strain evidence="9 10">DSM 7382</strain>
    </source>
</reference>
<feature type="domain" description="NFACT RNA-binding" evidence="7">
    <location>
        <begin position="1"/>
        <end position="48"/>
    </location>
</feature>